<comment type="caution">
    <text evidence="2">Lacks conserved residue(s) required for the propagation of feature annotation.</text>
</comment>
<name>A0ABZ2J1W0_9CHLR</name>
<dbReference type="Gene3D" id="1.10.1740.110">
    <property type="match status" value="1"/>
</dbReference>
<comment type="similarity">
    <text evidence="2">Belongs to the AB hydrolase superfamily. MetX family.</text>
</comment>
<organism evidence="4 5">
    <name type="scientific">Candidatus Dehalogenimonas loeffleri</name>
    <dbReference type="NCBI Taxonomy" id="3127115"/>
    <lineage>
        <taxon>Bacteria</taxon>
        <taxon>Bacillati</taxon>
        <taxon>Chloroflexota</taxon>
        <taxon>Dehalococcoidia</taxon>
        <taxon>Dehalococcoidales</taxon>
        <taxon>Dehalococcoidaceae</taxon>
        <taxon>Dehalogenimonas</taxon>
    </lineage>
</organism>
<dbReference type="GO" id="GO:0004414">
    <property type="term" value="F:homoserine O-acetyltransferase activity"/>
    <property type="evidence" value="ECO:0007669"/>
    <property type="project" value="UniProtKB-EC"/>
</dbReference>
<feature type="active site" evidence="2">
    <location>
        <position position="318"/>
    </location>
</feature>
<dbReference type="InterPro" id="IPR029058">
    <property type="entry name" value="AB_hydrolase_fold"/>
</dbReference>
<dbReference type="NCBIfam" id="TIGR01392">
    <property type="entry name" value="homoserO_Ac_trn"/>
    <property type="match status" value="1"/>
</dbReference>
<dbReference type="NCBIfam" id="NF001209">
    <property type="entry name" value="PRK00175.1"/>
    <property type="match status" value="1"/>
</dbReference>
<dbReference type="Pfam" id="PF00561">
    <property type="entry name" value="Abhydrolase_1"/>
    <property type="match status" value="1"/>
</dbReference>
<feature type="domain" description="AB hydrolase-1" evidence="3">
    <location>
        <begin position="49"/>
        <end position="356"/>
    </location>
</feature>
<keyword evidence="2" id="KW-0963">Cytoplasm</keyword>
<dbReference type="PANTHER" id="PTHR32268:SF11">
    <property type="entry name" value="HOMOSERINE O-ACETYLTRANSFERASE"/>
    <property type="match status" value="1"/>
</dbReference>
<dbReference type="PIRSF" id="PIRSF000443">
    <property type="entry name" value="Homoser_Ac_trans"/>
    <property type="match status" value="1"/>
</dbReference>
<evidence type="ECO:0000256" key="1">
    <source>
        <dbReference type="ARBA" id="ARBA00022679"/>
    </source>
</evidence>
<evidence type="ECO:0000313" key="4">
    <source>
        <dbReference type="EMBL" id="WWX24912.1"/>
    </source>
</evidence>
<comment type="function">
    <text evidence="2">Transfers an acetyl group from acetyl-CoA to L-homoserine, forming acetyl-L-homoserine.</text>
</comment>
<dbReference type="EC" id="2.3.1.31" evidence="2"/>
<dbReference type="InterPro" id="IPR008220">
    <property type="entry name" value="HAT_MetX-like"/>
</dbReference>
<dbReference type="SUPFAM" id="SSF53474">
    <property type="entry name" value="alpha/beta-Hydrolases"/>
    <property type="match status" value="1"/>
</dbReference>
<keyword evidence="2 4" id="KW-0012">Acyltransferase</keyword>
<keyword evidence="1 2" id="KW-0808">Transferase</keyword>
<dbReference type="RefSeq" id="WP_338737039.1">
    <property type="nucleotide sequence ID" value="NZ_CP146612.1"/>
</dbReference>
<gene>
    <name evidence="2" type="primary">metXA</name>
    <name evidence="4" type="ORF">V8247_06530</name>
</gene>
<dbReference type="EMBL" id="CP146612">
    <property type="protein sequence ID" value="WWX24912.1"/>
    <property type="molecule type" value="Genomic_DNA"/>
</dbReference>
<dbReference type="InterPro" id="IPR000073">
    <property type="entry name" value="AB_hydrolase_1"/>
</dbReference>
<keyword evidence="2" id="KW-0486">Methionine biosynthesis</keyword>
<evidence type="ECO:0000259" key="3">
    <source>
        <dbReference type="Pfam" id="PF00561"/>
    </source>
</evidence>
<feature type="binding site" evidence="2">
    <location>
        <position position="223"/>
    </location>
    <ligand>
        <name>substrate</name>
    </ligand>
</feature>
<comment type="subunit">
    <text evidence="2">Homodimer.</text>
</comment>
<comment type="pathway">
    <text evidence="2">Amino-acid biosynthesis; L-methionine biosynthesis via de novo pathway; O-acetyl-L-homoserine from L-homoserine: step 1/1.</text>
</comment>
<keyword evidence="5" id="KW-1185">Reference proteome</keyword>
<accession>A0ABZ2J1W0</accession>
<proteinExistence type="inferred from homology"/>
<sequence>MNEQPSKITELVKTQYITIDRLTLESGEVIAPVILAYETYGQLNADRSNAVLICHALTGDAHVAGLNAATGKPGWWDTMVGPGKAFNTDEHFIICSNVIGGCQGSTGPASPNPATGEPYGLDFPLITIGDMVEAQLELVKHFGIDKLLAVAGGSMGGMQALVWAVNHPERLNSVIAIATTTHHSPQQIAFNEVGRQSIMADPHFNNGRYYDGKAPERGLAMARMVGHITYMSDASMADKFGRRFRERREDGAKLGTDFEVAGYLQYKGDSFVKRFDANSYLYLTRAIDLYDLAGQKSLPDSLAVARNIHFMVLAFKSDWLYPAHQSRELVRGCKLAGIDVTYCEINSTYGHDAFLLEVDEETHLISHFLRKVSRELHPTEGLLS</sequence>
<feature type="active site" description="Nucleophile" evidence="2">
    <location>
        <position position="154"/>
    </location>
</feature>
<comment type="catalytic activity">
    <reaction evidence="2">
        <text>L-homoserine + acetyl-CoA = O-acetyl-L-homoserine + CoA</text>
        <dbReference type="Rhea" id="RHEA:13701"/>
        <dbReference type="ChEBI" id="CHEBI:57287"/>
        <dbReference type="ChEBI" id="CHEBI:57288"/>
        <dbReference type="ChEBI" id="CHEBI:57476"/>
        <dbReference type="ChEBI" id="CHEBI:57716"/>
        <dbReference type="EC" id="2.3.1.31"/>
    </reaction>
</comment>
<feature type="binding site" evidence="2">
    <location>
        <position position="352"/>
    </location>
    <ligand>
        <name>substrate</name>
    </ligand>
</feature>
<comment type="subcellular location">
    <subcellularLocation>
        <location evidence="2">Cytoplasm</location>
    </subcellularLocation>
</comment>
<keyword evidence="2" id="KW-0028">Amino-acid biosynthesis</keyword>
<dbReference type="PANTHER" id="PTHR32268">
    <property type="entry name" value="HOMOSERINE O-ACETYLTRANSFERASE"/>
    <property type="match status" value="1"/>
</dbReference>
<reference evidence="4 5" key="1">
    <citation type="submission" date="2024-03" db="EMBL/GenBank/DDBJ databases">
        <title>A Dehalogenimonas Isolated from Estuarine Sediments Dihaloeliminates Chlorinated Alkanes.</title>
        <authorList>
            <person name="Yang Y."/>
            <person name="Wang H."/>
        </authorList>
    </citation>
    <scope>NUCLEOTIDE SEQUENCE [LARGE SCALE GENOMIC DNA]</scope>
    <source>
        <strain evidence="4 5">W</strain>
    </source>
</reference>
<evidence type="ECO:0000256" key="2">
    <source>
        <dbReference type="HAMAP-Rule" id="MF_00296"/>
    </source>
</evidence>
<dbReference type="Gene3D" id="3.40.50.1820">
    <property type="entry name" value="alpha/beta hydrolase"/>
    <property type="match status" value="1"/>
</dbReference>
<protein>
    <recommendedName>
        <fullName evidence="2">Homoserine O-acetyltransferase</fullName>
        <shortName evidence="2">HAT</shortName>
        <ecNumber evidence="2">2.3.1.31</ecNumber>
    </recommendedName>
    <alternativeName>
        <fullName evidence="2">Homoserine transacetylase</fullName>
        <shortName evidence="2">HTA</shortName>
    </alternativeName>
</protein>
<feature type="active site" evidence="2">
    <location>
        <position position="351"/>
    </location>
</feature>
<dbReference type="HAMAP" id="MF_00296">
    <property type="entry name" value="MetX_acyltransf"/>
    <property type="match status" value="1"/>
</dbReference>
<dbReference type="Proteomes" id="UP001375370">
    <property type="component" value="Chromosome"/>
</dbReference>
<evidence type="ECO:0000313" key="5">
    <source>
        <dbReference type="Proteomes" id="UP001375370"/>
    </source>
</evidence>